<dbReference type="EMBL" id="JBBJBU010000003">
    <property type="protein sequence ID" value="KAK7206117.1"/>
    <property type="molecule type" value="Genomic_DNA"/>
</dbReference>
<organism evidence="4 5">
    <name type="scientific">Myxozyma melibiosi</name>
    <dbReference type="NCBI Taxonomy" id="54550"/>
    <lineage>
        <taxon>Eukaryota</taxon>
        <taxon>Fungi</taxon>
        <taxon>Dikarya</taxon>
        <taxon>Ascomycota</taxon>
        <taxon>Saccharomycotina</taxon>
        <taxon>Lipomycetes</taxon>
        <taxon>Lipomycetales</taxon>
        <taxon>Lipomycetaceae</taxon>
        <taxon>Myxozyma</taxon>
    </lineage>
</organism>
<comment type="similarity">
    <text evidence="2">Belongs to the replication factor A protein 3 family.</text>
</comment>
<evidence type="ECO:0000256" key="1">
    <source>
        <dbReference type="ARBA" id="ARBA00004123"/>
    </source>
</evidence>
<sequence length="107" mass="11655">MSTEGICPRVNAQYLKPFVDRVVRLVGRVTQVSGESAVLDSAGSVTVFGTRDIVFNEGEIFEVTGRVNADLSIKALDGVNHGTQGNLDNVNAMVDIVQKNKSFYYNM</sequence>
<dbReference type="PANTHER" id="PTHR15114">
    <property type="entry name" value="REPLICATION PROTEIN A3"/>
    <property type="match status" value="1"/>
</dbReference>
<dbReference type="PANTHER" id="PTHR15114:SF1">
    <property type="entry name" value="REPLICATION PROTEIN A 14 KDA SUBUNIT"/>
    <property type="match status" value="1"/>
</dbReference>
<dbReference type="InterPro" id="IPR012340">
    <property type="entry name" value="NA-bd_OB-fold"/>
</dbReference>
<keyword evidence="3" id="KW-0539">Nucleus</keyword>
<proteinExistence type="inferred from homology"/>
<name>A0ABR1F8K5_9ASCO</name>
<dbReference type="Gene3D" id="2.40.50.140">
    <property type="entry name" value="Nucleic acid-binding proteins"/>
    <property type="match status" value="1"/>
</dbReference>
<protein>
    <submittedName>
        <fullName evidence="4">Replication factor A protein 3</fullName>
    </submittedName>
</protein>
<dbReference type="GeneID" id="90037711"/>
<evidence type="ECO:0000313" key="4">
    <source>
        <dbReference type="EMBL" id="KAK7206117.1"/>
    </source>
</evidence>
<comment type="caution">
    <text evidence="4">The sequence shown here is derived from an EMBL/GenBank/DDBJ whole genome shotgun (WGS) entry which is preliminary data.</text>
</comment>
<comment type="subcellular location">
    <subcellularLocation>
        <location evidence="1">Nucleus</location>
    </subcellularLocation>
</comment>
<dbReference type="RefSeq" id="XP_064769150.1">
    <property type="nucleotide sequence ID" value="XM_064912199.1"/>
</dbReference>
<dbReference type="SUPFAM" id="SSF50249">
    <property type="entry name" value="Nucleic acid-binding proteins"/>
    <property type="match status" value="1"/>
</dbReference>
<evidence type="ECO:0000256" key="3">
    <source>
        <dbReference type="ARBA" id="ARBA00023242"/>
    </source>
</evidence>
<evidence type="ECO:0000256" key="2">
    <source>
        <dbReference type="ARBA" id="ARBA00009761"/>
    </source>
</evidence>
<dbReference type="Proteomes" id="UP001498771">
    <property type="component" value="Unassembled WGS sequence"/>
</dbReference>
<reference evidence="4 5" key="1">
    <citation type="submission" date="2024-03" db="EMBL/GenBank/DDBJ databases">
        <title>Genome-scale model development and genomic sequencing of the oleaginous clade Lipomyces.</title>
        <authorList>
            <consortium name="Lawrence Berkeley National Laboratory"/>
            <person name="Czajka J.J."/>
            <person name="Han Y."/>
            <person name="Kim J."/>
            <person name="Mondo S.J."/>
            <person name="Hofstad B.A."/>
            <person name="Robles A."/>
            <person name="Haridas S."/>
            <person name="Riley R."/>
            <person name="LaButti K."/>
            <person name="Pangilinan J."/>
            <person name="Andreopoulos W."/>
            <person name="Lipzen A."/>
            <person name="Yan J."/>
            <person name="Wang M."/>
            <person name="Ng V."/>
            <person name="Grigoriev I.V."/>
            <person name="Spatafora J.W."/>
            <person name="Magnuson J.K."/>
            <person name="Baker S.E."/>
            <person name="Pomraning K.R."/>
        </authorList>
    </citation>
    <scope>NUCLEOTIDE SEQUENCE [LARGE SCALE GENOMIC DNA]</scope>
    <source>
        <strain evidence="4 5">Phaff 52-87</strain>
    </source>
</reference>
<dbReference type="InterPro" id="IPR013970">
    <property type="entry name" value="Rfa2"/>
</dbReference>
<gene>
    <name evidence="4" type="ORF">BZA70DRAFT_275725</name>
</gene>
<dbReference type="Pfam" id="PF08661">
    <property type="entry name" value="Rep_fac-A_3"/>
    <property type="match status" value="1"/>
</dbReference>
<evidence type="ECO:0000313" key="5">
    <source>
        <dbReference type="Proteomes" id="UP001498771"/>
    </source>
</evidence>
<accession>A0ABR1F8K5</accession>
<keyword evidence="5" id="KW-1185">Reference proteome</keyword>